<organism evidence="2 3">
    <name type="scientific">Petrolisthes manimaculis</name>
    <dbReference type="NCBI Taxonomy" id="1843537"/>
    <lineage>
        <taxon>Eukaryota</taxon>
        <taxon>Metazoa</taxon>
        <taxon>Ecdysozoa</taxon>
        <taxon>Arthropoda</taxon>
        <taxon>Crustacea</taxon>
        <taxon>Multicrustacea</taxon>
        <taxon>Malacostraca</taxon>
        <taxon>Eumalacostraca</taxon>
        <taxon>Eucarida</taxon>
        <taxon>Decapoda</taxon>
        <taxon>Pleocyemata</taxon>
        <taxon>Anomura</taxon>
        <taxon>Galatheoidea</taxon>
        <taxon>Porcellanidae</taxon>
        <taxon>Petrolisthes</taxon>
    </lineage>
</organism>
<evidence type="ECO:0000256" key="1">
    <source>
        <dbReference type="SAM" id="MobiDB-lite"/>
    </source>
</evidence>
<gene>
    <name evidence="2" type="ORF">Pmani_008673</name>
</gene>
<evidence type="ECO:0000313" key="3">
    <source>
        <dbReference type="Proteomes" id="UP001292094"/>
    </source>
</evidence>
<feature type="region of interest" description="Disordered" evidence="1">
    <location>
        <begin position="84"/>
        <end position="109"/>
    </location>
</feature>
<sequence length="109" mass="11744">MGFDTAASLGIQTSWLKPAGRESHYAAGIHPLACLGTFPSRLELGSRQAESVVSVVKEVKGALLSWYDSIALGILPENFPAQIRPLQGQSNSNSTMNEEDMENIRTAPD</sequence>
<reference evidence="2" key="1">
    <citation type="submission" date="2023-11" db="EMBL/GenBank/DDBJ databases">
        <title>Genome assemblies of two species of porcelain crab, Petrolisthes cinctipes and Petrolisthes manimaculis (Anomura: Porcellanidae).</title>
        <authorList>
            <person name="Angst P."/>
        </authorList>
    </citation>
    <scope>NUCLEOTIDE SEQUENCE</scope>
    <source>
        <strain evidence="2">PB745_02</strain>
        <tissue evidence="2">Gill</tissue>
    </source>
</reference>
<dbReference type="Proteomes" id="UP001292094">
    <property type="component" value="Unassembled WGS sequence"/>
</dbReference>
<feature type="compositionally biased region" description="Polar residues" evidence="1">
    <location>
        <begin position="87"/>
        <end position="96"/>
    </location>
</feature>
<proteinExistence type="predicted"/>
<dbReference type="EMBL" id="JAWZYT010000666">
    <property type="protein sequence ID" value="KAK4320468.1"/>
    <property type="molecule type" value="Genomic_DNA"/>
</dbReference>
<name>A0AAE1Q5U2_9EUCA</name>
<accession>A0AAE1Q5U2</accession>
<evidence type="ECO:0000313" key="2">
    <source>
        <dbReference type="EMBL" id="KAK4320468.1"/>
    </source>
</evidence>
<protein>
    <submittedName>
        <fullName evidence="2">Uncharacterized protein</fullName>
    </submittedName>
</protein>
<dbReference type="AlphaFoldDB" id="A0AAE1Q5U2"/>
<keyword evidence="3" id="KW-1185">Reference proteome</keyword>
<comment type="caution">
    <text evidence="2">The sequence shown here is derived from an EMBL/GenBank/DDBJ whole genome shotgun (WGS) entry which is preliminary data.</text>
</comment>